<keyword evidence="3" id="KW-0418">Kinase</keyword>
<evidence type="ECO:0000256" key="2">
    <source>
        <dbReference type="SAM" id="Phobius"/>
    </source>
</evidence>
<dbReference type="OrthoDB" id="5673at2759"/>
<dbReference type="STRING" id="39966.A0A369KGZ7"/>
<feature type="transmembrane region" description="Helical" evidence="2">
    <location>
        <begin position="246"/>
        <end position="265"/>
    </location>
</feature>
<dbReference type="Proteomes" id="UP000076154">
    <property type="component" value="Unassembled WGS sequence"/>
</dbReference>
<dbReference type="GO" id="GO:0005789">
    <property type="term" value="C:endoplasmic reticulum membrane"/>
    <property type="evidence" value="ECO:0007669"/>
    <property type="project" value="TreeGrafter"/>
</dbReference>
<feature type="region of interest" description="Disordered" evidence="1">
    <location>
        <begin position="1"/>
        <end position="43"/>
    </location>
</feature>
<feature type="compositionally biased region" description="Low complexity" evidence="1">
    <location>
        <begin position="24"/>
        <end position="40"/>
    </location>
</feature>
<evidence type="ECO:0000313" key="4">
    <source>
        <dbReference type="Proteomes" id="UP000076154"/>
    </source>
</evidence>
<protein>
    <submittedName>
        <fullName evidence="3">CTP-dependent diacylglycerol kinase 1</fullName>
    </submittedName>
</protein>
<dbReference type="InParanoid" id="A0A369KGZ7"/>
<comment type="caution">
    <text evidence="3">The sequence shown here is derived from an EMBL/GenBank/DDBJ whole genome shotgun (WGS) entry which is preliminary data.</text>
</comment>
<keyword evidence="2" id="KW-0472">Membrane</keyword>
<dbReference type="GO" id="GO:0006654">
    <property type="term" value="P:phosphatidic acid biosynthetic process"/>
    <property type="evidence" value="ECO:0007669"/>
    <property type="project" value="TreeGrafter"/>
</dbReference>
<sequence>MTARDPVLVDAHEPQPAPRRRRSLSTASARSLSSKRSPSPIITFTAAPLSPDVKGVKNITRKVIKTLEGLGHLDSSDMDEQEEDYETDEKLDLSEVEAVLNGTAHFTSGSSPENFKSRRSNGTAIKAAVSSPSDAVGTSREVEQKKIDWEIPRKLLHSSIGFFTVYLYVSEGNVKNVVLVLWTALAVIVPADFLRLRYPRFERIYERCLGFLMRESEKKTSNGVIWYILGVNFALTVYPLDVATVAILILSWADTAASTFGRLLGSKTSRLPARMPVLRLPLAPRKSVAGFIAASITGALIAAGFWTWIAPFRSASTDVSWWWDGGVRASSSLLGSLGIDGPGLGGAGGWVGLCAISLMAGLVSGVAEALDLGSLDDNLTLPIIAGGCILGFFKLLGLFSS</sequence>
<feature type="transmembrane region" description="Helical" evidence="2">
    <location>
        <begin position="223"/>
        <end position="240"/>
    </location>
</feature>
<dbReference type="FunCoup" id="A0A369KGZ7">
    <property type="interactions" value="52"/>
</dbReference>
<keyword evidence="4" id="KW-1185">Reference proteome</keyword>
<dbReference type="GO" id="GO:0004143">
    <property type="term" value="F:ATP-dependent diacylglycerol kinase activity"/>
    <property type="evidence" value="ECO:0007669"/>
    <property type="project" value="InterPro"/>
</dbReference>
<organism evidence="3 4">
    <name type="scientific">Hypsizygus marmoreus</name>
    <name type="common">White beech mushroom</name>
    <name type="synonym">Agaricus marmoreus</name>
    <dbReference type="NCBI Taxonomy" id="39966"/>
    <lineage>
        <taxon>Eukaryota</taxon>
        <taxon>Fungi</taxon>
        <taxon>Dikarya</taxon>
        <taxon>Basidiomycota</taxon>
        <taxon>Agaricomycotina</taxon>
        <taxon>Agaricomycetes</taxon>
        <taxon>Agaricomycetidae</taxon>
        <taxon>Agaricales</taxon>
        <taxon>Tricholomatineae</taxon>
        <taxon>Lyophyllaceae</taxon>
        <taxon>Hypsizygus</taxon>
    </lineage>
</organism>
<feature type="transmembrane region" description="Helical" evidence="2">
    <location>
        <begin position="288"/>
        <end position="309"/>
    </location>
</feature>
<dbReference type="EMBL" id="LUEZ02000006">
    <property type="protein sequence ID" value="RDB30196.1"/>
    <property type="molecule type" value="Genomic_DNA"/>
</dbReference>
<dbReference type="InterPro" id="IPR037997">
    <property type="entry name" value="Dgk1-like"/>
</dbReference>
<dbReference type="PANTHER" id="PTHR31303:SF1">
    <property type="entry name" value="CTP-DEPENDENT DIACYLGLYCEROL KINASE 1"/>
    <property type="match status" value="1"/>
</dbReference>
<proteinExistence type="predicted"/>
<feature type="transmembrane region" description="Helical" evidence="2">
    <location>
        <begin position="347"/>
        <end position="367"/>
    </location>
</feature>
<evidence type="ECO:0000313" key="3">
    <source>
        <dbReference type="EMBL" id="RDB30196.1"/>
    </source>
</evidence>
<feature type="transmembrane region" description="Helical" evidence="2">
    <location>
        <begin position="379"/>
        <end position="399"/>
    </location>
</feature>
<keyword evidence="3" id="KW-0808">Transferase</keyword>
<reference evidence="3" key="1">
    <citation type="submission" date="2018-04" db="EMBL/GenBank/DDBJ databases">
        <title>Whole genome sequencing of Hypsizygus marmoreus.</title>
        <authorList>
            <person name="Choi I.-G."/>
            <person name="Min B."/>
            <person name="Kim J.-G."/>
            <person name="Kim S."/>
            <person name="Oh Y.-L."/>
            <person name="Kong W.-S."/>
            <person name="Park H."/>
            <person name="Jeong J."/>
            <person name="Song E.-S."/>
        </authorList>
    </citation>
    <scope>NUCLEOTIDE SEQUENCE [LARGE SCALE GENOMIC DNA]</scope>
    <source>
        <strain evidence="3">51987-8</strain>
    </source>
</reference>
<keyword evidence="2" id="KW-0812">Transmembrane</keyword>
<dbReference type="AlphaFoldDB" id="A0A369KGZ7"/>
<gene>
    <name evidence="3" type="primary">DGK1</name>
    <name evidence="3" type="ORF">Hypma_010454</name>
</gene>
<keyword evidence="2" id="KW-1133">Transmembrane helix</keyword>
<dbReference type="PANTHER" id="PTHR31303">
    <property type="entry name" value="CTP-DEPENDENT DIACYLGLYCEROL KINASE 1"/>
    <property type="match status" value="1"/>
</dbReference>
<accession>A0A369KGZ7</accession>
<name>A0A369KGZ7_HYPMA</name>
<evidence type="ECO:0000256" key="1">
    <source>
        <dbReference type="SAM" id="MobiDB-lite"/>
    </source>
</evidence>